<dbReference type="AlphaFoldDB" id="A0A931IZ76"/>
<proteinExistence type="predicted"/>
<evidence type="ECO:0000259" key="2">
    <source>
        <dbReference type="Pfam" id="PF13480"/>
    </source>
</evidence>
<comment type="caution">
    <text evidence="3">The sequence shown here is derived from an EMBL/GenBank/DDBJ whole genome shotgun (WGS) entry which is preliminary data.</text>
</comment>
<evidence type="ECO:0000313" key="3">
    <source>
        <dbReference type="EMBL" id="MBH9576504.1"/>
    </source>
</evidence>
<accession>A0A931IZ76</accession>
<organism evidence="3 4">
    <name type="scientific">Inhella proteolytica</name>
    <dbReference type="NCBI Taxonomy" id="2795029"/>
    <lineage>
        <taxon>Bacteria</taxon>
        <taxon>Pseudomonadati</taxon>
        <taxon>Pseudomonadota</taxon>
        <taxon>Betaproteobacteria</taxon>
        <taxon>Burkholderiales</taxon>
        <taxon>Sphaerotilaceae</taxon>
        <taxon>Inhella</taxon>
    </lineage>
</organism>
<feature type="compositionally biased region" description="Polar residues" evidence="1">
    <location>
        <begin position="355"/>
        <end position="377"/>
    </location>
</feature>
<reference evidence="3" key="1">
    <citation type="submission" date="2020-12" db="EMBL/GenBank/DDBJ databases">
        <title>The genome sequence of Inhella sp. 1Y17.</title>
        <authorList>
            <person name="Liu Y."/>
        </authorList>
    </citation>
    <scope>NUCLEOTIDE SEQUENCE</scope>
    <source>
        <strain evidence="3">1Y17</strain>
    </source>
</reference>
<dbReference type="Proteomes" id="UP000613266">
    <property type="component" value="Unassembled WGS sequence"/>
</dbReference>
<keyword evidence="4" id="KW-1185">Reference proteome</keyword>
<evidence type="ECO:0000256" key="1">
    <source>
        <dbReference type="SAM" id="MobiDB-lite"/>
    </source>
</evidence>
<feature type="region of interest" description="Disordered" evidence="1">
    <location>
        <begin position="347"/>
        <end position="377"/>
    </location>
</feature>
<dbReference type="InterPro" id="IPR016181">
    <property type="entry name" value="Acyl_CoA_acyltransferase"/>
</dbReference>
<evidence type="ECO:0000313" key="4">
    <source>
        <dbReference type="Proteomes" id="UP000613266"/>
    </source>
</evidence>
<dbReference type="Pfam" id="PF13480">
    <property type="entry name" value="Acetyltransf_6"/>
    <property type="match status" value="1"/>
</dbReference>
<dbReference type="RefSeq" id="WP_198110116.1">
    <property type="nucleotide sequence ID" value="NZ_JAEDAK010000003.1"/>
</dbReference>
<dbReference type="EMBL" id="JAEDAK010000003">
    <property type="protein sequence ID" value="MBH9576504.1"/>
    <property type="molecule type" value="Genomic_DNA"/>
</dbReference>
<name>A0A931IZ76_9BURK</name>
<protein>
    <submittedName>
        <fullName evidence="3">GNAT family N-acetyltransferase</fullName>
    </submittedName>
</protein>
<sequence length="377" mass="42516">MNPQPLRWTHQPAAASLGRAELAADWDRLNRARGNLPFLDAQAVALALKHFGKGDEVLSVARDLAGQLRAMVVLGRAGKSRWSSFQPSQLPLGAWVADPEIGVSQLSRSLVRRAPSSLCLALSLTQIDPRLAPREPDSSGSQALDYIATGWIEVAGDFDSYWAARGKNLRQNLRKQRNKLAAEGVQTQMRVLRERGEMRALLERYGALESTGWKGQEGTAIHPDNAQGRFYLELFEAAAARSEAVVFEYRFDERTVAMNLCLLRAGELIVLKTAYDESIRTLSPAFLLREEELQQFFAPGSPVQRIEYYGKLMDWHTKLTDNQRTLYHHTRYRWSWLKRLVESRRQRQADAQAPQEDSTALASTNEPDSRINSRSPT</sequence>
<feature type="domain" description="BioF2-like acetyltransferase" evidence="2">
    <location>
        <begin position="168"/>
        <end position="307"/>
    </location>
</feature>
<gene>
    <name evidence="3" type="ORF">I7X39_06275</name>
</gene>
<dbReference type="InterPro" id="IPR038740">
    <property type="entry name" value="BioF2-like_GNAT_dom"/>
</dbReference>
<dbReference type="SUPFAM" id="SSF55729">
    <property type="entry name" value="Acyl-CoA N-acyltransferases (Nat)"/>
    <property type="match status" value="1"/>
</dbReference>